<feature type="transmembrane region" description="Helical" evidence="11">
    <location>
        <begin position="41"/>
        <end position="59"/>
    </location>
</feature>
<feature type="transmembrane region" description="Helical" evidence="11">
    <location>
        <begin position="137"/>
        <end position="159"/>
    </location>
</feature>
<dbReference type="GO" id="GO:0051119">
    <property type="term" value="F:sugar transmembrane transporter activity"/>
    <property type="evidence" value="ECO:0007669"/>
    <property type="project" value="InterPro"/>
</dbReference>
<dbReference type="PANTHER" id="PTHR10791:SF30">
    <property type="entry name" value="SUGAR TRANSPORTER SWEET1"/>
    <property type="match status" value="1"/>
</dbReference>
<evidence type="ECO:0000256" key="10">
    <source>
        <dbReference type="SAM" id="MobiDB-lite"/>
    </source>
</evidence>
<evidence type="ECO:0000256" key="5">
    <source>
        <dbReference type="ARBA" id="ARBA00022597"/>
    </source>
</evidence>
<keyword evidence="3" id="KW-0813">Transport</keyword>
<keyword evidence="4" id="KW-1003">Cell membrane</keyword>
<dbReference type="EMBL" id="GL376570">
    <property type="status" value="NOT_ANNOTATED_CDS"/>
    <property type="molecule type" value="Genomic_DNA"/>
</dbReference>
<sequence>MLYGYLSEAIFPMFTTFLAGDVLALAYLAVYCRYTTEHRHVAKLTACVLLWNVVMTLVSFSGDGYMGITGLSRSDTSDIVGYIADVVSLILYASPFASLGRVIKTKSAVTIPIVMVVVGSVNNSLWLIYGFTISDMIVVVPNVISVLFGVAQMIVYAIYNPKKNLDDQPSGAEFEANGHDLEKQKSQVTSQEQRGYAEQPLTPSTGFQSVHSPWFTQA</sequence>
<keyword evidence="9 11" id="KW-0472">Membrane</keyword>
<feature type="transmembrane region" description="Helical" evidence="11">
    <location>
        <begin position="109"/>
        <end position="131"/>
    </location>
</feature>
<dbReference type="HOGENOM" id="CLU_048643_2_0_1"/>
<keyword evidence="13" id="KW-1185">Reference proteome</keyword>
<evidence type="ECO:0000256" key="2">
    <source>
        <dbReference type="ARBA" id="ARBA00007809"/>
    </source>
</evidence>
<feature type="transmembrane region" description="Helical" evidence="11">
    <location>
        <begin position="6"/>
        <end position="29"/>
    </location>
</feature>
<evidence type="ECO:0000313" key="13">
    <source>
        <dbReference type="Proteomes" id="UP000019132"/>
    </source>
</evidence>
<comment type="subcellular location">
    <subcellularLocation>
        <location evidence="1">Cell membrane</location>
        <topology evidence="1">Multi-pass membrane protein</topology>
    </subcellularLocation>
</comment>
<evidence type="ECO:0000256" key="11">
    <source>
        <dbReference type="SAM" id="Phobius"/>
    </source>
</evidence>
<feature type="compositionally biased region" description="Polar residues" evidence="10">
    <location>
        <begin position="201"/>
        <end position="218"/>
    </location>
</feature>
<evidence type="ECO:0000256" key="4">
    <source>
        <dbReference type="ARBA" id="ARBA00022475"/>
    </source>
</evidence>
<name>K3X713_GLOUD</name>
<dbReference type="AlphaFoldDB" id="K3X713"/>
<dbReference type="Proteomes" id="UP000019132">
    <property type="component" value="Unassembled WGS sequence"/>
</dbReference>
<reference evidence="13" key="2">
    <citation type="submission" date="2010-04" db="EMBL/GenBank/DDBJ databases">
        <authorList>
            <person name="Buell R."/>
            <person name="Hamilton J."/>
            <person name="Hostetler J."/>
        </authorList>
    </citation>
    <scope>NUCLEOTIDE SEQUENCE [LARGE SCALE GENOMIC DNA]</scope>
    <source>
        <strain evidence="13">DAOM:BR144</strain>
    </source>
</reference>
<dbReference type="InParanoid" id="K3X713"/>
<evidence type="ECO:0000256" key="6">
    <source>
        <dbReference type="ARBA" id="ARBA00022692"/>
    </source>
</evidence>
<keyword evidence="5" id="KW-0762">Sugar transport</keyword>
<keyword evidence="8 11" id="KW-1133">Transmembrane helix</keyword>
<dbReference type="EnsemblProtists" id="PYU1_T013012">
    <property type="protein sequence ID" value="PYU1_T013012"/>
    <property type="gene ID" value="PYU1_G012985"/>
</dbReference>
<dbReference type="InterPro" id="IPR004316">
    <property type="entry name" value="SWEET_rpt"/>
</dbReference>
<evidence type="ECO:0000256" key="1">
    <source>
        <dbReference type="ARBA" id="ARBA00004651"/>
    </source>
</evidence>
<evidence type="ECO:0000313" key="12">
    <source>
        <dbReference type="EnsemblProtists" id="PYU1_T013012"/>
    </source>
</evidence>
<evidence type="ECO:0000256" key="9">
    <source>
        <dbReference type="ARBA" id="ARBA00023136"/>
    </source>
</evidence>
<dbReference type="VEuPathDB" id="FungiDB:PYU1_G012985"/>
<reference evidence="12" key="3">
    <citation type="submission" date="2015-02" db="UniProtKB">
        <authorList>
            <consortium name="EnsemblProtists"/>
        </authorList>
    </citation>
    <scope>IDENTIFICATION</scope>
    <source>
        <strain evidence="12">DAOM BR144</strain>
    </source>
</reference>
<dbReference type="Gene3D" id="1.20.1280.290">
    <property type="match status" value="1"/>
</dbReference>
<protein>
    <recommendedName>
        <fullName evidence="14">Bidirectional sugar transporter SWEET</fullName>
    </recommendedName>
</protein>
<accession>K3X713</accession>
<keyword evidence="6 11" id="KW-0812">Transmembrane</keyword>
<evidence type="ECO:0008006" key="14">
    <source>
        <dbReference type="Google" id="ProtNLM"/>
    </source>
</evidence>
<proteinExistence type="inferred from homology"/>
<dbReference type="PANTHER" id="PTHR10791">
    <property type="entry name" value="RAG1-ACTIVATING PROTEIN 1"/>
    <property type="match status" value="1"/>
</dbReference>
<organism evidence="12 13">
    <name type="scientific">Globisporangium ultimum (strain ATCC 200006 / CBS 805.95 / DAOM BR144)</name>
    <name type="common">Pythium ultimum</name>
    <dbReference type="NCBI Taxonomy" id="431595"/>
    <lineage>
        <taxon>Eukaryota</taxon>
        <taxon>Sar</taxon>
        <taxon>Stramenopiles</taxon>
        <taxon>Oomycota</taxon>
        <taxon>Peronosporomycetes</taxon>
        <taxon>Pythiales</taxon>
        <taxon>Pythiaceae</taxon>
        <taxon>Globisporangium</taxon>
    </lineage>
</organism>
<evidence type="ECO:0000256" key="8">
    <source>
        <dbReference type="ARBA" id="ARBA00022989"/>
    </source>
</evidence>
<feature type="transmembrane region" description="Helical" evidence="11">
    <location>
        <begin position="79"/>
        <end position="97"/>
    </location>
</feature>
<dbReference type="eggNOG" id="KOG1623">
    <property type="taxonomic scope" value="Eukaryota"/>
</dbReference>
<dbReference type="InterPro" id="IPR047664">
    <property type="entry name" value="SWEET"/>
</dbReference>
<feature type="region of interest" description="Disordered" evidence="10">
    <location>
        <begin position="175"/>
        <end position="218"/>
    </location>
</feature>
<evidence type="ECO:0000256" key="7">
    <source>
        <dbReference type="ARBA" id="ARBA00022737"/>
    </source>
</evidence>
<comment type="similarity">
    <text evidence="2">Belongs to the SWEET sugar transporter family.</text>
</comment>
<evidence type="ECO:0000256" key="3">
    <source>
        <dbReference type="ARBA" id="ARBA00022448"/>
    </source>
</evidence>
<reference evidence="13" key="1">
    <citation type="journal article" date="2010" name="Genome Biol.">
        <title>Genome sequence of the necrotrophic plant pathogen Pythium ultimum reveals original pathogenicity mechanisms and effector repertoire.</title>
        <authorList>
            <person name="Levesque C.A."/>
            <person name="Brouwer H."/>
            <person name="Cano L."/>
            <person name="Hamilton J.P."/>
            <person name="Holt C."/>
            <person name="Huitema E."/>
            <person name="Raffaele S."/>
            <person name="Robideau G.P."/>
            <person name="Thines M."/>
            <person name="Win J."/>
            <person name="Zerillo M.M."/>
            <person name="Beakes G.W."/>
            <person name="Boore J.L."/>
            <person name="Busam D."/>
            <person name="Dumas B."/>
            <person name="Ferriera S."/>
            <person name="Fuerstenberg S.I."/>
            <person name="Gachon C.M."/>
            <person name="Gaulin E."/>
            <person name="Govers F."/>
            <person name="Grenville-Briggs L."/>
            <person name="Horner N."/>
            <person name="Hostetler J."/>
            <person name="Jiang R.H."/>
            <person name="Johnson J."/>
            <person name="Krajaejun T."/>
            <person name="Lin H."/>
            <person name="Meijer H.J."/>
            <person name="Moore B."/>
            <person name="Morris P."/>
            <person name="Phuntmart V."/>
            <person name="Puiu D."/>
            <person name="Shetty J."/>
            <person name="Stajich J.E."/>
            <person name="Tripathy S."/>
            <person name="Wawra S."/>
            <person name="van West P."/>
            <person name="Whitty B.R."/>
            <person name="Coutinho P.M."/>
            <person name="Henrissat B."/>
            <person name="Martin F."/>
            <person name="Thomas P.D."/>
            <person name="Tyler B.M."/>
            <person name="De Vries R.P."/>
            <person name="Kamoun S."/>
            <person name="Yandell M."/>
            <person name="Tisserat N."/>
            <person name="Buell C.R."/>
        </authorList>
    </citation>
    <scope>NUCLEOTIDE SEQUENCE</scope>
    <source>
        <strain evidence="13">DAOM:BR144</strain>
    </source>
</reference>
<dbReference type="FunFam" id="1.20.1280.290:FF:000007">
    <property type="entry name" value="Bidirectional sugar transporter SWEET7"/>
    <property type="match status" value="1"/>
</dbReference>
<feature type="compositionally biased region" description="Basic and acidic residues" evidence="10">
    <location>
        <begin position="176"/>
        <end position="185"/>
    </location>
</feature>
<dbReference type="GO" id="GO:0005886">
    <property type="term" value="C:plasma membrane"/>
    <property type="evidence" value="ECO:0007669"/>
    <property type="project" value="UniProtKB-SubCell"/>
</dbReference>
<keyword evidence="7" id="KW-0677">Repeat</keyword>
<dbReference type="Pfam" id="PF03083">
    <property type="entry name" value="MtN3_slv"/>
    <property type="match status" value="1"/>
</dbReference>